<organism evidence="6 7">
    <name type="scientific">Caproiciproducens galactitolivorans</name>
    <dbReference type="NCBI Taxonomy" id="642589"/>
    <lineage>
        <taxon>Bacteria</taxon>
        <taxon>Bacillati</taxon>
        <taxon>Bacillota</taxon>
        <taxon>Clostridia</taxon>
        <taxon>Eubacteriales</taxon>
        <taxon>Acutalibacteraceae</taxon>
        <taxon>Caproiciproducens</taxon>
    </lineage>
</organism>
<evidence type="ECO:0000259" key="5">
    <source>
        <dbReference type="PROSITE" id="PS51635"/>
    </source>
</evidence>
<dbReference type="PANTHER" id="PTHR14226:SF25">
    <property type="entry name" value="PHOSPHOESTERASE"/>
    <property type="match status" value="1"/>
</dbReference>
<dbReference type="AlphaFoldDB" id="A0A4Z0YFB5"/>
<feature type="active site" description="Nucleophile" evidence="4">
    <location>
        <position position="38"/>
    </location>
</feature>
<protein>
    <submittedName>
        <fullName evidence="6">NTE family protein RssA</fullName>
    </submittedName>
</protein>
<dbReference type="OrthoDB" id="9802424at2"/>
<dbReference type="Gene3D" id="3.40.1090.10">
    <property type="entry name" value="Cytosolic phospholipase A2 catalytic domain"/>
    <property type="match status" value="2"/>
</dbReference>
<dbReference type="GO" id="GO:0016787">
    <property type="term" value="F:hydrolase activity"/>
    <property type="evidence" value="ECO:0007669"/>
    <property type="project" value="UniProtKB-UniRule"/>
</dbReference>
<feature type="short sequence motif" description="GXGXXG" evidence="4">
    <location>
        <begin position="9"/>
        <end position="14"/>
    </location>
</feature>
<keyword evidence="1 4" id="KW-0378">Hydrolase</keyword>
<dbReference type="CDD" id="cd07208">
    <property type="entry name" value="Pat_hypo_Ecoli_yjju_like"/>
    <property type="match status" value="1"/>
</dbReference>
<evidence type="ECO:0000256" key="2">
    <source>
        <dbReference type="ARBA" id="ARBA00022963"/>
    </source>
</evidence>
<evidence type="ECO:0000313" key="6">
    <source>
        <dbReference type="EMBL" id="TGJ77463.1"/>
    </source>
</evidence>
<evidence type="ECO:0000256" key="1">
    <source>
        <dbReference type="ARBA" id="ARBA00022801"/>
    </source>
</evidence>
<feature type="short sequence motif" description="DGA/G" evidence="4">
    <location>
        <begin position="158"/>
        <end position="160"/>
    </location>
</feature>
<feature type="active site" description="Proton acceptor" evidence="4">
    <location>
        <position position="158"/>
    </location>
</feature>
<dbReference type="InterPro" id="IPR016035">
    <property type="entry name" value="Acyl_Trfase/lysoPLipase"/>
</dbReference>
<evidence type="ECO:0000256" key="4">
    <source>
        <dbReference type="PROSITE-ProRule" id="PRU01161"/>
    </source>
</evidence>
<dbReference type="EMBL" id="SRMQ01000002">
    <property type="protein sequence ID" value="TGJ77463.1"/>
    <property type="molecule type" value="Genomic_DNA"/>
</dbReference>
<keyword evidence="3 4" id="KW-0443">Lipid metabolism</keyword>
<dbReference type="PANTHER" id="PTHR14226">
    <property type="entry name" value="NEUROPATHY TARGET ESTERASE/SWISS CHEESE D.MELANOGASTER"/>
    <property type="match status" value="1"/>
</dbReference>
<dbReference type="GO" id="GO:0016042">
    <property type="term" value="P:lipid catabolic process"/>
    <property type="evidence" value="ECO:0007669"/>
    <property type="project" value="UniProtKB-UniRule"/>
</dbReference>
<name>A0A4Z0YFB5_9FIRM</name>
<accession>A0A4Z0YFB5</accession>
<evidence type="ECO:0000313" key="7">
    <source>
        <dbReference type="Proteomes" id="UP000297714"/>
    </source>
</evidence>
<feature type="domain" description="PNPLA" evidence="5">
    <location>
        <begin position="5"/>
        <end position="171"/>
    </location>
</feature>
<keyword evidence="2 4" id="KW-0442">Lipid degradation</keyword>
<dbReference type="InterPro" id="IPR037483">
    <property type="entry name" value="YjjU-like"/>
</dbReference>
<dbReference type="Pfam" id="PF19890">
    <property type="entry name" value="DUF6363"/>
    <property type="match status" value="1"/>
</dbReference>
<dbReference type="InterPro" id="IPR050301">
    <property type="entry name" value="NTE"/>
</dbReference>
<dbReference type="Pfam" id="PF01734">
    <property type="entry name" value="Patatin"/>
    <property type="match status" value="1"/>
</dbReference>
<keyword evidence="7" id="KW-1185">Reference proteome</keyword>
<gene>
    <name evidence="6" type="primary">rssA</name>
    <name evidence="6" type="ORF">CAGA_08340</name>
</gene>
<evidence type="ECO:0000256" key="3">
    <source>
        <dbReference type="ARBA" id="ARBA00023098"/>
    </source>
</evidence>
<sequence length="291" mass="32826">MSIGLVLEGGGMRGAYTSGVLEVLLEENIEFPTVYGISAGACNALSYISKQKKRNFDIFYNYIADKRYISVENLNQTGSLFGFDFIFGELFHKLLPFDYQTFFDSPVGLKVGATDLKTGEAVYFDKADLDEDFTAVKASSSLPFISNIVSYRGYELLDGGCVAPIPIERSIFDGNERNVIVLTRDRTYRKSLRPEFPRAVLRVKYGDYPNFVNAMLIRAEVYNDELEICRRQEAAGKAVIIRPSRPIEAGRYEKNPEVLKAIYEMGMNDCRNKLKELHAFMDADIGEKKDG</sequence>
<dbReference type="Proteomes" id="UP000297714">
    <property type="component" value="Unassembled WGS sequence"/>
</dbReference>
<dbReference type="PROSITE" id="PS51635">
    <property type="entry name" value="PNPLA"/>
    <property type="match status" value="1"/>
</dbReference>
<dbReference type="InterPro" id="IPR002641">
    <property type="entry name" value="PNPLA_dom"/>
</dbReference>
<comment type="caution">
    <text evidence="6">The sequence shown here is derived from an EMBL/GenBank/DDBJ whole genome shotgun (WGS) entry which is preliminary data.</text>
</comment>
<dbReference type="SUPFAM" id="SSF52151">
    <property type="entry name" value="FabD/lysophospholipase-like"/>
    <property type="match status" value="1"/>
</dbReference>
<reference evidence="6 7" key="1">
    <citation type="submission" date="2019-04" db="EMBL/GenBank/DDBJ databases">
        <authorList>
            <person name="Poehlein A."/>
            <person name="Bengelsdorf F.R."/>
            <person name="Duerre P."/>
            <person name="Daniel R."/>
        </authorList>
    </citation>
    <scope>NUCLEOTIDE SEQUENCE [LARGE SCALE GENOMIC DNA]</scope>
    <source>
        <strain evidence="6 7">BS-1</strain>
    </source>
</reference>
<dbReference type="RefSeq" id="WP_135658019.1">
    <property type="nucleotide sequence ID" value="NZ_JAJUFJ010000012.1"/>
</dbReference>
<dbReference type="InterPro" id="IPR045943">
    <property type="entry name" value="DUF6363"/>
</dbReference>
<feature type="short sequence motif" description="GXSXG" evidence="4">
    <location>
        <begin position="36"/>
        <end position="40"/>
    </location>
</feature>
<proteinExistence type="predicted"/>